<feature type="region of interest" description="Disordered" evidence="4">
    <location>
        <begin position="28"/>
        <end position="49"/>
    </location>
</feature>
<feature type="compositionally biased region" description="Low complexity" evidence="4">
    <location>
        <begin position="28"/>
        <end position="42"/>
    </location>
</feature>
<dbReference type="GO" id="GO:0055052">
    <property type="term" value="C:ATP-binding cassette (ABC) transporter complex, substrate-binding subunit-containing"/>
    <property type="evidence" value="ECO:0007669"/>
    <property type="project" value="TreeGrafter"/>
</dbReference>
<evidence type="ECO:0000256" key="5">
    <source>
        <dbReference type="SAM" id="SignalP"/>
    </source>
</evidence>
<dbReference type="AlphaFoldDB" id="A0A1C0ZWU3"/>
<dbReference type="RefSeq" id="WP_065857010.1">
    <property type="nucleotide sequence ID" value="NZ_LYPC01000027.1"/>
</dbReference>
<evidence type="ECO:0000256" key="4">
    <source>
        <dbReference type="SAM" id="MobiDB-lite"/>
    </source>
</evidence>
<keyword evidence="3 5" id="KW-0732">Signal</keyword>
<reference evidence="7" key="1">
    <citation type="submission" date="2016-05" db="EMBL/GenBank/DDBJ databases">
        <title>Paenibacillus oryzae. sp. nov., isolated from the rice root.</title>
        <authorList>
            <person name="Zhang J."/>
            <person name="Zhang X."/>
        </authorList>
    </citation>
    <scope>NUCLEOTIDE SEQUENCE [LARGE SCALE GENOMIC DNA]</scope>
    <source>
        <strain evidence="7">KCTC13222</strain>
    </source>
</reference>
<protein>
    <recommendedName>
        <fullName evidence="8">Sugar ABC transporter substrate-binding protein</fullName>
    </recommendedName>
</protein>
<dbReference type="Gene3D" id="3.40.190.10">
    <property type="entry name" value="Periplasmic binding protein-like II"/>
    <property type="match status" value="1"/>
</dbReference>
<dbReference type="PANTHER" id="PTHR30061">
    <property type="entry name" value="MALTOSE-BINDING PERIPLASMIC PROTEIN"/>
    <property type="match status" value="1"/>
</dbReference>
<feature type="chain" id="PRO_5039597374" description="Sugar ABC transporter substrate-binding protein" evidence="5">
    <location>
        <begin position="22"/>
        <end position="451"/>
    </location>
</feature>
<dbReference type="GO" id="GO:0042956">
    <property type="term" value="P:maltodextrin transmembrane transport"/>
    <property type="evidence" value="ECO:0007669"/>
    <property type="project" value="TreeGrafter"/>
</dbReference>
<dbReference type="InterPro" id="IPR006059">
    <property type="entry name" value="SBP"/>
</dbReference>
<comment type="similarity">
    <text evidence="1">Belongs to the bacterial solute-binding protein 1 family.</text>
</comment>
<gene>
    <name evidence="6" type="ORF">A8709_32720</name>
</gene>
<dbReference type="PROSITE" id="PS51257">
    <property type="entry name" value="PROKAR_LIPOPROTEIN"/>
    <property type="match status" value="1"/>
</dbReference>
<dbReference type="Pfam" id="PF01547">
    <property type="entry name" value="SBP_bac_1"/>
    <property type="match status" value="1"/>
</dbReference>
<accession>A0A1C0ZWU3</accession>
<dbReference type="GO" id="GO:1901982">
    <property type="term" value="F:maltose binding"/>
    <property type="evidence" value="ECO:0007669"/>
    <property type="project" value="TreeGrafter"/>
</dbReference>
<evidence type="ECO:0008006" key="8">
    <source>
        <dbReference type="Google" id="ProtNLM"/>
    </source>
</evidence>
<comment type="caution">
    <text evidence="6">The sequence shown here is derived from an EMBL/GenBank/DDBJ whole genome shotgun (WGS) entry which is preliminary data.</text>
</comment>
<sequence>MRRKMQIMTVLTLATSLVALSACSNSTGGTTKGTATASPGATDTKNGKTATPVKQKELKFWTHYKDTDPEQKWFQQMGQQYTDTVDKSVKITVESVPFDDYIGSKLISAFAAGEGPDNFLVAPPNMMKYYNAGILKDLTPYISPEAKKDFSPTAFDVTTVDSKIYGIPYESDLIGLYYDKDLFDKNGLKPPTTWDELKAAATKLKTDKKAGITFEVKASDFEVFMFSPFLWTTGADVFTADRKHSALDSEGVIKALKFWRDLMQSGLVNQKPSRGADDIGIIAEGETAMQVDGSWVMGNLESKYADKKIGVVPIPIPAGGKKATVAGGWKVVASAQSKNAEDAAKFAAWLFASSDPARSVAWDSQVKFAFPVRQSVLAQAKPVFDKGLRKDFTDNILGTEKAEMRITPEVSKILIDMIQKAMYKTDMSVEDIVKEANTKLEAFLKDFKGTM</sequence>
<dbReference type="SUPFAM" id="SSF53850">
    <property type="entry name" value="Periplasmic binding protein-like II"/>
    <property type="match status" value="1"/>
</dbReference>
<keyword evidence="7" id="KW-1185">Reference proteome</keyword>
<evidence type="ECO:0000256" key="3">
    <source>
        <dbReference type="ARBA" id="ARBA00022729"/>
    </source>
</evidence>
<organism evidence="6 7">
    <name type="scientific">Paenibacillus pectinilyticus</name>
    <dbReference type="NCBI Taxonomy" id="512399"/>
    <lineage>
        <taxon>Bacteria</taxon>
        <taxon>Bacillati</taxon>
        <taxon>Bacillota</taxon>
        <taxon>Bacilli</taxon>
        <taxon>Bacillales</taxon>
        <taxon>Paenibacillaceae</taxon>
        <taxon>Paenibacillus</taxon>
    </lineage>
</organism>
<proteinExistence type="inferred from homology"/>
<dbReference type="EMBL" id="LYPC01000027">
    <property type="protein sequence ID" value="OCT12581.1"/>
    <property type="molecule type" value="Genomic_DNA"/>
</dbReference>
<feature type="signal peptide" evidence="5">
    <location>
        <begin position="1"/>
        <end position="21"/>
    </location>
</feature>
<dbReference type="PANTHER" id="PTHR30061:SF50">
    <property type="entry name" value="MALTOSE_MALTODEXTRIN-BINDING PERIPLASMIC PROTEIN"/>
    <property type="match status" value="1"/>
</dbReference>
<name>A0A1C0ZWU3_9BACL</name>
<evidence type="ECO:0000313" key="7">
    <source>
        <dbReference type="Proteomes" id="UP000093309"/>
    </source>
</evidence>
<dbReference type="Proteomes" id="UP000093309">
    <property type="component" value="Unassembled WGS sequence"/>
</dbReference>
<evidence type="ECO:0000256" key="1">
    <source>
        <dbReference type="ARBA" id="ARBA00008520"/>
    </source>
</evidence>
<dbReference type="GO" id="GO:0015768">
    <property type="term" value="P:maltose transport"/>
    <property type="evidence" value="ECO:0007669"/>
    <property type="project" value="TreeGrafter"/>
</dbReference>
<evidence type="ECO:0000313" key="6">
    <source>
        <dbReference type="EMBL" id="OCT12581.1"/>
    </source>
</evidence>
<evidence type="ECO:0000256" key="2">
    <source>
        <dbReference type="ARBA" id="ARBA00022448"/>
    </source>
</evidence>
<dbReference type="OrthoDB" id="9808332at2"/>
<keyword evidence="2" id="KW-0813">Transport</keyword>
<dbReference type="STRING" id="512399.A8709_32720"/>
<dbReference type="CDD" id="cd13585">
    <property type="entry name" value="PBP2_TMBP_like"/>
    <property type="match status" value="1"/>
</dbReference>